<gene>
    <name evidence="1" type="ORF">B7R54_14790</name>
</gene>
<name>A0A3E0VL19_9MICO</name>
<dbReference type="AlphaFoldDB" id="A0A3E0VL19"/>
<reference evidence="1 2" key="1">
    <citation type="submission" date="2017-04" db="EMBL/GenBank/DDBJ databases">
        <title>Comparative genome analysis of Subtercola boreus.</title>
        <authorList>
            <person name="Cho Y.-J."/>
            <person name="Cho A."/>
            <person name="Kim O.-S."/>
            <person name="Lee J.-I."/>
        </authorList>
    </citation>
    <scope>NUCLEOTIDE SEQUENCE [LARGE SCALE GENOMIC DNA]</scope>
    <source>
        <strain evidence="1 2">K300</strain>
    </source>
</reference>
<comment type="caution">
    <text evidence="1">The sequence shown here is derived from an EMBL/GenBank/DDBJ whole genome shotgun (WGS) entry which is preliminary data.</text>
</comment>
<dbReference type="OrthoDB" id="5113130at2"/>
<accession>A0A3E0VL19</accession>
<evidence type="ECO:0000313" key="1">
    <source>
        <dbReference type="EMBL" id="RFA10335.1"/>
    </source>
</evidence>
<evidence type="ECO:0000313" key="2">
    <source>
        <dbReference type="Proteomes" id="UP000256486"/>
    </source>
</evidence>
<dbReference type="EMBL" id="NBWZ01000001">
    <property type="protein sequence ID" value="RFA10335.1"/>
    <property type="molecule type" value="Genomic_DNA"/>
</dbReference>
<organism evidence="1 2">
    <name type="scientific">Subtercola boreus</name>
    <dbReference type="NCBI Taxonomy" id="120213"/>
    <lineage>
        <taxon>Bacteria</taxon>
        <taxon>Bacillati</taxon>
        <taxon>Actinomycetota</taxon>
        <taxon>Actinomycetes</taxon>
        <taxon>Micrococcales</taxon>
        <taxon>Microbacteriaceae</taxon>
        <taxon>Subtercola</taxon>
    </lineage>
</organism>
<dbReference type="Proteomes" id="UP000256486">
    <property type="component" value="Unassembled WGS sequence"/>
</dbReference>
<sequence>MPSTPYIAFTEFLSRADRALNGWSGFREHVRSGARAMAALTGETLPRSFDPRLAPLAENAGPVSPPFTGGIWRLLALNNREIARSLFLYESASAASEHVRKLQRSSDDIEVHLIRGPVSMQHGWYATLDSVAVMSCGRWYPAAGLCHESAVYSVTALRTARVTPDVAATAARTLAARAADRAAARARSRGGVNA</sequence>
<dbReference type="RefSeq" id="WP_116415717.1">
    <property type="nucleotide sequence ID" value="NZ_NBWZ01000001.1"/>
</dbReference>
<keyword evidence="2" id="KW-1185">Reference proteome</keyword>
<proteinExistence type="predicted"/>
<protein>
    <submittedName>
        <fullName evidence="1">Uncharacterized protein</fullName>
    </submittedName>
</protein>